<feature type="signal peptide" evidence="1">
    <location>
        <begin position="1"/>
        <end position="18"/>
    </location>
</feature>
<evidence type="ECO:0000256" key="1">
    <source>
        <dbReference type="SAM" id="SignalP"/>
    </source>
</evidence>
<name>A0A0E9V394_ANGAN</name>
<proteinExistence type="predicted"/>
<organism evidence="2">
    <name type="scientific">Anguilla anguilla</name>
    <name type="common">European freshwater eel</name>
    <name type="synonym">Muraena anguilla</name>
    <dbReference type="NCBI Taxonomy" id="7936"/>
    <lineage>
        <taxon>Eukaryota</taxon>
        <taxon>Metazoa</taxon>
        <taxon>Chordata</taxon>
        <taxon>Craniata</taxon>
        <taxon>Vertebrata</taxon>
        <taxon>Euteleostomi</taxon>
        <taxon>Actinopterygii</taxon>
        <taxon>Neopterygii</taxon>
        <taxon>Teleostei</taxon>
        <taxon>Anguilliformes</taxon>
        <taxon>Anguillidae</taxon>
        <taxon>Anguilla</taxon>
    </lineage>
</organism>
<sequence>MWALISVLGVHLLKRCITEVVSVCSPFSVSIKGDQFHNNTFFGSEV</sequence>
<accession>A0A0E9V394</accession>
<protein>
    <submittedName>
        <fullName evidence="2">Uncharacterized protein</fullName>
    </submittedName>
</protein>
<dbReference type="EMBL" id="GBXM01036677">
    <property type="protein sequence ID" value="JAH71900.1"/>
    <property type="molecule type" value="Transcribed_RNA"/>
</dbReference>
<keyword evidence="1" id="KW-0732">Signal</keyword>
<reference evidence="2" key="2">
    <citation type="journal article" date="2015" name="Fish Shellfish Immunol.">
        <title>Early steps in the European eel (Anguilla anguilla)-Vibrio vulnificus interaction in the gills: Role of the RtxA13 toxin.</title>
        <authorList>
            <person name="Callol A."/>
            <person name="Pajuelo D."/>
            <person name="Ebbesson L."/>
            <person name="Teles M."/>
            <person name="MacKenzie S."/>
            <person name="Amaro C."/>
        </authorList>
    </citation>
    <scope>NUCLEOTIDE SEQUENCE</scope>
</reference>
<reference evidence="2" key="1">
    <citation type="submission" date="2014-11" db="EMBL/GenBank/DDBJ databases">
        <authorList>
            <person name="Amaro Gonzalez C."/>
        </authorList>
    </citation>
    <scope>NUCLEOTIDE SEQUENCE</scope>
</reference>
<dbReference type="AlphaFoldDB" id="A0A0E9V394"/>
<feature type="chain" id="PRO_5002433874" evidence="1">
    <location>
        <begin position="19"/>
        <end position="46"/>
    </location>
</feature>
<evidence type="ECO:0000313" key="2">
    <source>
        <dbReference type="EMBL" id="JAH71900.1"/>
    </source>
</evidence>